<dbReference type="GO" id="GO:0005524">
    <property type="term" value="F:ATP binding"/>
    <property type="evidence" value="ECO:0007669"/>
    <property type="project" value="UniProtKB-UniRule"/>
</dbReference>
<evidence type="ECO:0000256" key="9">
    <source>
        <dbReference type="RuleBase" id="RU003656"/>
    </source>
</evidence>
<dbReference type="InterPro" id="IPR036794">
    <property type="entry name" value="ATP_F1_dsu/esu_C_sf"/>
</dbReference>
<evidence type="ECO:0000259" key="12">
    <source>
        <dbReference type="Pfam" id="PF02823"/>
    </source>
</evidence>
<keyword evidence="14" id="KW-1185">Reference proteome</keyword>
<dbReference type="PANTHER" id="PTHR13822">
    <property type="entry name" value="ATP SYNTHASE DELTA/EPSILON CHAIN"/>
    <property type="match status" value="1"/>
</dbReference>
<dbReference type="PANTHER" id="PTHR13822:SF10">
    <property type="entry name" value="ATP SYNTHASE EPSILON CHAIN, CHLOROPLASTIC"/>
    <property type="match status" value="1"/>
</dbReference>
<reference evidence="13 14" key="1">
    <citation type="submission" date="2019-03" db="EMBL/GenBank/DDBJ databases">
        <title>Genomic Encyclopedia of Type Strains, Phase IV (KMG-IV): sequencing the most valuable type-strain genomes for metagenomic binning, comparative biology and taxonomic classification.</title>
        <authorList>
            <person name="Goeker M."/>
        </authorList>
    </citation>
    <scope>NUCLEOTIDE SEQUENCE [LARGE SCALE GENOMIC DNA]</scope>
    <source>
        <strain evidence="13 14">DSM 24629</strain>
    </source>
</reference>
<comment type="similarity">
    <text evidence="2 8 9">Belongs to the ATPase epsilon chain family.</text>
</comment>
<feature type="domain" description="ATP synthase F1 complex delta/epsilon subunit N-terminal" evidence="12">
    <location>
        <begin position="6"/>
        <end position="84"/>
    </location>
</feature>
<feature type="coiled-coil region" evidence="10">
    <location>
        <begin position="92"/>
        <end position="119"/>
    </location>
</feature>
<keyword evidence="4 8" id="KW-0406">Ion transport</keyword>
<keyword evidence="6 8" id="KW-0139">CF(1)</keyword>
<sequence length="135" mass="15298">MADSKFKLHIITPERVFCKEDVEMVMFNTTEGDIGVLKGHIPLTTTLQSGVFKMKIGNEEKRAAVHTGFAEIKPDEVTILADAAEWPEEIDLQRAEQAKTKAENKLKDRRDHIDLLRAEASLRRSVARIEVVKNK</sequence>
<evidence type="ECO:0000256" key="2">
    <source>
        <dbReference type="ARBA" id="ARBA00005712"/>
    </source>
</evidence>
<evidence type="ECO:0000256" key="1">
    <source>
        <dbReference type="ARBA" id="ARBA00004202"/>
    </source>
</evidence>
<evidence type="ECO:0000313" key="13">
    <source>
        <dbReference type="EMBL" id="TCT13084.1"/>
    </source>
</evidence>
<dbReference type="InterPro" id="IPR020546">
    <property type="entry name" value="ATP_synth_F1_dsu/esu_N"/>
</dbReference>
<dbReference type="GO" id="GO:0045259">
    <property type="term" value="C:proton-transporting ATP synthase complex"/>
    <property type="evidence" value="ECO:0007669"/>
    <property type="project" value="UniProtKB-KW"/>
</dbReference>
<evidence type="ECO:0000256" key="3">
    <source>
        <dbReference type="ARBA" id="ARBA00022448"/>
    </source>
</evidence>
<keyword evidence="7 8" id="KW-0066">ATP synthesis</keyword>
<proteinExistence type="inferred from homology"/>
<dbReference type="RefSeq" id="WP_132253385.1">
    <property type="nucleotide sequence ID" value="NZ_SMAL01000009.1"/>
</dbReference>
<accession>A0A4R3MID5</accession>
<dbReference type="Gene3D" id="1.20.5.440">
    <property type="entry name" value="ATP synthase delta/epsilon subunit, C-terminal domain"/>
    <property type="match status" value="1"/>
</dbReference>
<keyword evidence="10" id="KW-0175">Coiled coil</keyword>
<organism evidence="13 14">
    <name type="scientific">Natranaerovirga pectinivora</name>
    <dbReference type="NCBI Taxonomy" id="682400"/>
    <lineage>
        <taxon>Bacteria</taxon>
        <taxon>Bacillati</taxon>
        <taxon>Bacillota</taxon>
        <taxon>Clostridia</taxon>
        <taxon>Lachnospirales</taxon>
        <taxon>Natranaerovirgaceae</taxon>
        <taxon>Natranaerovirga</taxon>
    </lineage>
</organism>
<evidence type="ECO:0000256" key="8">
    <source>
        <dbReference type="HAMAP-Rule" id="MF_00530"/>
    </source>
</evidence>
<dbReference type="CDD" id="cd12152">
    <property type="entry name" value="F1-ATPase_delta"/>
    <property type="match status" value="1"/>
</dbReference>
<evidence type="ECO:0000256" key="4">
    <source>
        <dbReference type="ARBA" id="ARBA00023065"/>
    </source>
</evidence>
<dbReference type="Pfam" id="PF00401">
    <property type="entry name" value="ATP-synt_DE"/>
    <property type="match status" value="1"/>
</dbReference>
<comment type="caution">
    <text evidence="13">The sequence shown here is derived from an EMBL/GenBank/DDBJ whole genome shotgun (WGS) entry which is preliminary data.</text>
</comment>
<keyword evidence="3 8" id="KW-0813">Transport</keyword>
<dbReference type="GO" id="GO:0005886">
    <property type="term" value="C:plasma membrane"/>
    <property type="evidence" value="ECO:0007669"/>
    <property type="project" value="UniProtKB-SubCell"/>
</dbReference>
<comment type="subcellular location">
    <subcellularLocation>
        <location evidence="1 8">Cell membrane</location>
        <topology evidence="1 8">Peripheral membrane protein</topology>
    </subcellularLocation>
</comment>
<dbReference type="NCBIfam" id="NF009980">
    <property type="entry name" value="PRK13446.1"/>
    <property type="match status" value="1"/>
</dbReference>
<dbReference type="Proteomes" id="UP000294902">
    <property type="component" value="Unassembled WGS sequence"/>
</dbReference>
<dbReference type="InterPro" id="IPR036771">
    <property type="entry name" value="ATPsynth_dsu/esu_N"/>
</dbReference>
<name>A0A4R3MID5_9FIRM</name>
<evidence type="ECO:0000256" key="7">
    <source>
        <dbReference type="ARBA" id="ARBA00023310"/>
    </source>
</evidence>
<dbReference type="OrthoDB" id="9804110at2"/>
<evidence type="ECO:0000256" key="10">
    <source>
        <dbReference type="SAM" id="Coils"/>
    </source>
</evidence>
<protein>
    <recommendedName>
        <fullName evidence="8">ATP synthase epsilon chain</fullName>
    </recommendedName>
    <alternativeName>
        <fullName evidence="8">ATP synthase F1 sector epsilon subunit</fullName>
    </alternativeName>
    <alternativeName>
        <fullName evidence="8">F-ATPase epsilon subunit</fullName>
    </alternativeName>
</protein>
<dbReference type="Gene3D" id="2.60.15.10">
    <property type="entry name" value="F0F1 ATP synthase delta/epsilon subunit, N-terminal"/>
    <property type="match status" value="1"/>
</dbReference>
<evidence type="ECO:0000256" key="6">
    <source>
        <dbReference type="ARBA" id="ARBA00023196"/>
    </source>
</evidence>
<dbReference type="SUPFAM" id="SSF51344">
    <property type="entry name" value="Epsilon subunit of F1F0-ATP synthase N-terminal domain"/>
    <property type="match status" value="1"/>
</dbReference>
<dbReference type="Pfam" id="PF02823">
    <property type="entry name" value="ATP-synt_DE_N"/>
    <property type="match status" value="1"/>
</dbReference>
<keyword evidence="8" id="KW-0375">Hydrogen ion transport</keyword>
<dbReference type="HAMAP" id="MF_00530">
    <property type="entry name" value="ATP_synth_epsil_bac"/>
    <property type="match status" value="1"/>
</dbReference>
<keyword evidence="8" id="KW-1003">Cell membrane</keyword>
<dbReference type="NCBIfam" id="TIGR01216">
    <property type="entry name" value="ATP_synt_epsi"/>
    <property type="match status" value="1"/>
</dbReference>
<dbReference type="GO" id="GO:0046933">
    <property type="term" value="F:proton-transporting ATP synthase activity, rotational mechanism"/>
    <property type="evidence" value="ECO:0007669"/>
    <property type="project" value="UniProtKB-UniRule"/>
</dbReference>
<dbReference type="EMBL" id="SMAL01000009">
    <property type="protein sequence ID" value="TCT13084.1"/>
    <property type="molecule type" value="Genomic_DNA"/>
</dbReference>
<dbReference type="InterPro" id="IPR001469">
    <property type="entry name" value="ATP_synth_F1_dsu/esu"/>
</dbReference>
<gene>
    <name evidence="8" type="primary">atpC</name>
    <name evidence="13" type="ORF">EDC18_10947</name>
</gene>
<dbReference type="SUPFAM" id="SSF46604">
    <property type="entry name" value="Epsilon subunit of F1F0-ATP synthase C-terminal domain"/>
    <property type="match status" value="1"/>
</dbReference>
<comment type="subunit">
    <text evidence="8 9">F-type ATPases have 2 components, CF(1) - the catalytic core - and CF(0) - the membrane proton channel. CF(1) has five subunits: alpha(3), beta(3), gamma(1), delta(1), epsilon(1). CF(0) has three main subunits: a, b and c.</text>
</comment>
<evidence type="ECO:0000259" key="11">
    <source>
        <dbReference type="Pfam" id="PF00401"/>
    </source>
</evidence>
<feature type="domain" description="ATP synthase epsilon subunit C-terminal" evidence="11">
    <location>
        <begin position="88"/>
        <end position="133"/>
    </location>
</feature>
<keyword evidence="5 8" id="KW-0472">Membrane</keyword>
<evidence type="ECO:0000313" key="14">
    <source>
        <dbReference type="Proteomes" id="UP000294902"/>
    </source>
</evidence>
<comment type="function">
    <text evidence="8">Produces ATP from ADP in the presence of a proton gradient across the membrane.</text>
</comment>
<evidence type="ECO:0000256" key="5">
    <source>
        <dbReference type="ARBA" id="ARBA00023136"/>
    </source>
</evidence>
<dbReference type="AlphaFoldDB" id="A0A4R3MID5"/>
<dbReference type="InterPro" id="IPR020547">
    <property type="entry name" value="ATP_synth_F1_esu_C"/>
</dbReference>